<reference evidence="2 6" key="4">
    <citation type="journal article" date="2019" name="Nat. Med.">
        <title>A library of human gut bacterial isolates paired with longitudinal multiomics data enables mechanistic microbiome research.</title>
        <authorList>
            <person name="Poyet M."/>
            <person name="Groussin M."/>
            <person name="Gibbons S.M."/>
            <person name="Avila-Pacheco J."/>
            <person name="Jiang X."/>
            <person name="Kearney S.M."/>
            <person name="Perrotta A.R."/>
            <person name="Berdy B."/>
            <person name="Zhao S."/>
            <person name="Lieberman T.D."/>
            <person name="Swanson P.K."/>
            <person name="Smith M."/>
            <person name="Roesemann S."/>
            <person name="Alexander J.E."/>
            <person name="Rich S.A."/>
            <person name="Livny J."/>
            <person name="Vlamakis H."/>
            <person name="Clish C."/>
            <person name="Bullock K."/>
            <person name="Deik A."/>
            <person name="Scott J."/>
            <person name="Pierce K.A."/>
            <person name="Xavier R.J."/>
            <person name="Alm E.J."/>
        </authorList>
    </citation>
    <scope>NUCLEOTIDE SEQUENCE [LARGE SCALE GENOMIC DNA]</scope>
    <source>
        <strain evidence="2 6">BIOML-A1</strain>
    </source>
</reference>
<dbReference type="GeneID" id="97354096"/>
<dbReference type="EMBL" id="WKZA01000017">
    <property type="protein sequence ID" value="MSA94545.1"/>
    <property type="molecule type" value="Genomic_DNA"/>
</dbReference>
<reference evidence="4" key="3">
    <citation type="journal article" date="2019" name="Microbiol. Resour. Announc.">
        <title>Draft Genome Sequences of Type Strains of Gordonibacter faecihominis, Paraeggerthella hongkongensis, Parvibacter caecicola,Slackia equolifaciens, Slackia faecicanis, and Slackia isoflavoniconvertens.</title>
        <authorList>
            <person name="Danylec N."/>
            <person name="Stoll D.A."/>
            <person name="Dotsch A."/>
            <person name="Huch M."/>
        </authorList>
    </citation>
    <scope>NUCLEOTIDE SEQUENCE</scope>
    <source>
        <strain evidence="4">DSM 27213</strain>
    </source>
</reference>
<dbReference type="InterPro" id="IPR017896">
    <property type="entry name" value="4Fe4S_Fe-S-bd"/>
</dbReference>
<evidence type="ECO:0000313" key="6">
    <source>
        <dbReference type="Proteomes" id="UP000462865"/>
    </source>
</evidence>
<evidence type="ECO:0000313" key="5">
    <source>
        <dbReference type="Proteomes" id="UP000285258"/>
    </source>
</evidence>
<keyword evidence="7" id="KW-1185">Reference proteome</keyword>
<name>A0A423UI06_9ACTN</name>
<dbReference type="Proteomes" id="UP000285258">
    <property type="component" value="Unassembled WGS sequence"/>
</dbReference>
<comment type="caution">
    <text evidence="4">The sequence shown here is derived from an EMBL/GenBank/DDBJ whole genome shotgun (WGS) entry which is preliminary data.</text>
</comment>
<evidence type="ECO:0000259" key="1">
    <source>
        <dbReference type="PROSITE" id="PS51379"/>
    </source>
</evidence>
<dbReference type="Proteomes" id="UP000468327">
    <property type="component" value="Unassembled WGS sequence"/>
</dbReference>
<protein>
    <submittedName>
        <fullName evidence="4">Oxidoreductase</fullName>
    </submittedName>
</protein>
<feature type="domain" description="4Fe-4S ferredoxin-type" evidence="1">
    <location>
        <begin position="3"/>
        <end position="33"/>
    </location>
</feature>
<proteinExistence type="predicted"/>
<dbReference type="SUPFAM" id="SSF54862">
    <property type="entry name" value="4Fe-4S ferredoxins"/>
    <property type="match status" value="1"/>
</dbReference>
<evidence type="ECO:0000313" key="3">
    <source>
        <dbReference type="EMBL" id="MVN14615.1"/>
    </source>
</evidence>
<dbReference type="PROSITE" id="PS51379">
    <property type="entry name" value="4FE4S_FER_2"/>
    <property type="match status" value="1"/>
</dbReference>
<dbReference type="AlphaFoldDB" id="A0A423UI06"/>
<evidence type="ECO:0000313" key="4">
    <source>
        <dbReference type="EMBL" id="ROT88591.1"/>
    </source>
</evidence>
<dbReference type="Gene3D" id="3.30.70.20">
    <property type="match status" value="1"/>
</dbReference>
<dbReference type="Proteomes" id="UP000462865">
    <property type="component" value="Unassembled WGS sequence"/>
</dbReference>
<gene>
    <name evidence="4" type="ORF">DMP12_11975</name>
    <name evidence="2" type="ORF">GKG38_05625</name>
    <name evidence="3" type="ORF">GO738_04470</name>
</gene>
<organism evidence="4 5">
    <name type="scientific">Gordonibacter urolithinfaciens</name>
    <dbReference type="NCBI Taxonomy" id="1335613"/>
    <lineage>
        <taxon>Bacteria</taxon>
        <taxon>Bacillati</taxon>
        <taxon>Actinomycetota</taxon>
        <taxon>Coriobacteriia</taxon>
        <taxon>Eggerthellales</taxon>
        <taxon>Eggerthellaceae</taxon>
        <taxon>Gordonibacter</taxon>
    </lineage>
</organism>
<dbReference type="RefSeq" id="WP_096228530.1">
    <property type="nucleotide sequence ID" value="NZ_BAABZN010000001.1"/>
</dbReference>
<evidence type="ECO:0000313" key="2">
    <source>
        <dbReference type="EMBL" id="MSA94545.1"/>
    </source>
</evidence>
<accession>A0A423UI06</accession>
<dbReference type="EMBL" id="QIBW01000016">
    <property type="protein sequence ID" value="ROT88591.1"/>
    <property type="molecule type" value="Genomic_DNA"/>
</dbReference>
<reference evidence="3 7" key="5">
    <citation type="submission" date="2019-11" db="EMBL/GenBank/DDBJ databases">
        <title>Whole genome shotgun sequencing (WGS) data from Adlercreutzia equolifaciens ResAG-91, Eggerthella lenta MRI-F36, MRI-F37, MRI-F40, ResAG-49, ResAG-88, ResAG-121, ResAG-145, and Gordonibacter sp. ResAG-5, ResAG-26, ResAG-43, ResAG-50, ResAG-59.</title>
        <authorList>
            <person name="Stoll D.A."/>
            <person name="Danylec N."/>
            <person name="Franz C.M.A.P."/>
            <person name="Huch M."/>
        </authorList>
    </citation>
    <scope>NUCLEOTIDE SEQUENCE [LARGE SCALE GENOMIC DNA]</scope>
    <source>
        <strain evidence="3 7">ResAG-59</strain>
    </source>
</reference>
<dbReference type="EMBL" id="WPOC01000005">
    <property type="protein sequence ID" value="MVN14615.1"/>
    <property type="molecule type" value="Genomic_DNA"/>
</dbReference>
<evidence type="ECO:0000313" key="7">
    <source>
        <dbReference type="Proteomes" id="UP000468327"/>
    </source>
</evidence>
<reference evidence="5" key="1">
    <citation type="submission" date="2018-05" db="EMBL/GenBank/DDBJ databases">
        <title>Genome Sequencing of selected type strains of the family Eggerthellaceae.</title>
        <authorList>
            <person name="Danylec N."/>
            <person name="Stoll D.A."/>
            <person name="Doetsch A."/>
            <person name="Huch M."/>
        </authorList>
    </citation>
    <scope>NUCLEOTIDE SEQUENCE [LARGE SCALE GENOMIC DNA]</scope>
    <source>
        <strain evidence="5">DSM 27213</strain>
    </source>
</reference>
<reference evidence="4" key="2">
    <citation type="journal article" date="2019" name="Int. J. Syst. Evol. Microbiol.">
        <title>Gordonibacter faecihominis is a later heterotypic synonym of Gordonibacter urolithinfaciens.</title>
        <authorList>
            <person name="Danylec N."/>
            <person name="Stoll D.A."/>
            <person name="Huch M."/>
        </authorList>
    </citation>
    <scope>NUCLEOTIDE SEQUENCE</scope>
    <source>
        <strain evidence="4">DSM 27213</strain>
    </source>
</reference>
<sequence length="107" mass="12177">MRKYLAVDYEFCTGCHTCEIACQQEHGLAPDRFGIRLTQIGPDQLDERRWQYEFVPVPTDRCDRCARRQAAGKAPSCVQHCQAGCLHYGTLEELGAKVDKRKVALFT</sequence>